<feature type="compositionally biased region" description="Low complexity" evidence="1">
    <location>
        <begin position="151"/>
        <end position="170"/>
    </location>
</feature>
<feature type="compositionally biased region" description="Basic and acidic residues" evidence="1">
    <location>
        <begin position="23"/>
        <end position="35"/>
    </location>
</feature>
<reference evidence="2" key="1">
    <citation type="submission" date="2021-01" db="EMBL/GenBank/DDBJ databases">
        <authorList>
            <person name="Corre E."/>
            <person name="Pelletier E."/>
            <person name="Niang G."/>
            <person name="Scheremetjew M."/>
            <person name="Finn R."/>
            <person name="Kale V."/>
            <person name="Holt S."/>
            <person name="Cochrane G."/>
            <person name="Meng A."/>
            <person name="Brown T."/>
            <person name="Cohen L."/>
        </authorList>
    </citation>
    <scope>NUCLEOTIDE SEQUENCE</scope>
    <source>
        <strain evidence="2">SAG 11-48b</strain>
    </source>
</reference>
<feature type="region of interest" description="Disordered" evidence="1">
    <location>
        <begin position="134"/>
        <end position="196"/>
    </location>
</feature>
<proteinExistence type="predicted"/>
<feature type="compositionally biased region" description="Low complexity" evidence="1">
    <location>
        <begin position="36"/>
        <end position="66"/>
    </location>
</feature>
<gene>
    <name evidence="2" type="ORF">CCHL1392_LOCUS211</name>
</gene>
<sequence length="494" mass="50563">MLQQPGGADADGVRLLPRVSSSGREHMGSMVHDKLPSSSTPALPASSSPASSSSFSSSPLSSPATFPAASTWLPPASTSAATISTGPAISPPSPLERGVRAASAAYAARPPTWYQMRLNMDAFETIDVESDVKSDACKPNAHGTEGAPSHSTAADVNVSASSSSISPATAHPHDGKGLSPWIGGRSSRQAAPSRRQGPVCNVVDALKGILSAALRLARATGVNMVVQPPLLADIAIDPSSSGTDSAKLQWQQQQRPGAADVSTSRAGSSTTALASPGQMLVRSTTQALQPRPVRPIRAAVPRVVLRKILSYVIDIALQCTPQQGQLSVSAQLLQQPQRDASRMGLDATASRQQQQQQADASANLPGDSTLQVVILHTGKLVVDRLHPTSKPLFSSAASGAAARSGGAAQASAGKQLPGADPLLAHAPVRDSRAGAGPGARASGSGLLSFTMAEELVLGVGGTVHITYPVAMVNSYTGRNDSATAIVIELPAWST</sequence>
<organism evidence="2">
    <name type="scientific">Chlamydomonas chlamydogama</name>
    <dbReference type="NCBI Taxonomy" id="225041"/>
    <lineage>
        <taxon>Eukaryota</taxon>
        <taxon>Viridiplantae</taxon>
        <taxon>Chlorophyta</taxon>
        <taxon>core chlorophytes</taxon>
        <taxon>Chlorophyceae</taxon>
        <taxon>CS clade</taxon>
        <taxon>Chlamydomonadales</taxon>
        <taxon>Chlamydomonadaceae</taxon>
        <taxon>Chlamydomonas</taxon>
    </lineage>
</organism>
<feature type="compositionally biased region" description="Low complexity" evidence="1">
    <location>
        <begin position="183"/>
        <end position="196"/>
    </location>
</feature>
<accession>A0A7S2QTS4</accession>
<evidence type="ECO:0000256" key="1">
    <source>
        <dbReference type="SAM" id="MobiDB-lite"/>
    </source>
</evidence>
<feature type="region of interest" description="Disordered" evidence="1">
    <location>
        <begin position="1"/>
        <end position="66"/>
    </location>
</feature>
<feature type="region of interest" description="Disordered" evidence="1">
    <location>
        <begin position="242"/>
        <end position="274"/>
    </location>
</feature>
<feature type="compositionally biased region" description="Polar residues" evidence="1">
    <location>
        <begin position="242"/>
        <end position="273"/>
    </location>
</feature>
<dbReference type="EMBL" id="HBHD01000408">
    <property type="protein sequence ID" value="CAD9650968.1"/>
    <property type="molecule type" value="Transcribed_RNA"/>
</dbReference>
<protein>
    <submittedName>
        <fullName evidence="2">Uncharacterized protein</fullName>
    </submittedName>
</protein>
<feature type="region of interest" description="Disordered" evidence="1">
    <location>
        <begin position="337"/>
        <end position="363"/>
    </location>
</feature>
<dbReference type="AlphaFoldDB" id="A0A7S2QTS4"/>
<name>A0A7S2QTS4_9CHLO</name>
<evidence type="ECO:0000313" key="2">
    <source>
        <dbReference type="EMBL" id="CAD9650968.1"/>
    </source>
</evidence>